<feature type="chain" id="PRO_5013118219" description="Lipoprotein" evidence="1">
    <location>
        <begin position="28"/>
        <end position="124"/>
    </location>
</feature>
<keyword evidence="3" id="KW-1185">Reference proteome</keyword>
<organism evidence="2 3">
    <name type="scientific">Pseudooceanicola marinus</name>
    <dbReference type="NCBI Taxonomy" id="396013"/>
    <lineage>
        <taxon>Bacteria</taxon>
        <taxon>Pseudomonadati</taxon>
        <taxon>Pseudomonadota</taxon>
        <taxon>Alphaproteobacteria</taxon>
        <taxon>Rhodobacterales</taxon>
        <taxon>Paracoccaceae</taxon>
        <taxon>Pseudooceanicola</taxon>
    </lineage>
</organism>
<dbReference type="RefSeq" id="WP_157792204.1">
    <property type="nucleotide sequence ID" value="NZ_FWFN01000004.1"/>
</dbReference>
<dbReference type="OrthoDB" id="7659281at2"/>
<dbReference type="AlphaFoldDB" id="A0A1X6ZEB0"/>
<sequence>MMTLSASKIATRLALVACVGLSLSACSRLTPWASSNRPVFDGQYFRAKVAFEKESPAAFTVTVRDAGKSLAGAREAGRLEATTHCIAYFGDSRIEWGASNPDAEEGALLFQDGSLVMSGTCRGW</sequence>
<keyword evidence="1" id="KW-0732">Signal</keyword>
<protein>
    <recommendedName>
        <fullName evidence="4">Lipoprotein</fullName>
    </recommendedName>
</protein>
<evidence type="ECO:0000313" key="3">
    <source>
        <dbReference type="Proteomes" id="UP000193963"/>
    </source>
</evidence>
<name>A0A1X6ZEB0_9RHOB</name>
<reference evidence="2 3" key="1">
    <citation type="submission" date="2017-03" db="EMBL/GenBank/DDBJ databases">
        <authorList>
            <person name="Afonso C.L."/>
            <person name="Miller P.J."/>
            <person name="Scott M.A."/>
            <person name="Spackman E."/>
            <person name="Goraichik I."/>
            <person name="Dimitrov K.M."/>
            <person name="Suarez D.L."/>
            <person name="Swayne D.E."/>
        </authorList>
    </citation>
    <scope>NUCLEOTIDE SEQUENCE [LARGE SCALE GENOMIC DNA]</scope>
    <source>
        <strain evidence="2 3">CECT 7751</strain>
    </source>
</reference>
<feature type="signal peptide" evidence="1">
    <location>
        <begin position="1"/>
        <end position="27"/>
    </location>
</feature>
<evidence type="ECO:0008006" key="4">
    <source>
        <dbReference type="Google" id="ProtNLM"/>
    </source>
</evidence>
<evidence type="ECO:0000313" key="2">
    <source>
        <dbReference type="EMBL" id="SLN49210.1"/>
    </source>
</evidence>
<proteinExistence type="predicted"/>
<dbReference type="Proteomes" id="UP000193963">
    <property type="component" value="Unassembled WGS sequence"/>
</dbReference>
<dbReference type="EMBL" id="FWFN01000004">
    <property type="protein sequence ID" value="SLN49210.1"/>
    <property type="molecule type" value="Genomic_DNA"/>
</dbReference>
<accession>A0A1X6ZEB0</accession>
<evidence type="ECO:0000256" key="1">
    <source>
        <dbReference type="SAM" id="SignalP"/>
    </source>
</evidence>
<gene>
    <name evidence="2" type="ORF">PSM7751_02373</name>
</gene>